<evidence type="ECO:0000313" key="11">
    <source>
        <dbReference type="EMBL" id="OUD10171.1"/>
    </source>
</evidence>
<evidence type="ECO:0000259" key="10">
    <source>
        <dbReference type="PROSITE" id="PS51123"/>
    </source>
</evidence>
<dbReference type="InterPro" id="IPR036737">
    <property type="entry name" value="OmpA-like_sf"/>
</dbReference>
<dbReference type="EMBL" id="MSPP01000001">
    <property type="protein sequence ID" value="OUD10171.1"/>
    <property type="molecule type" value="Genomic_DNA"/>
</dbReference>
<dbReference type="CDD" id="cd07185">
    <property type="entry name" value="OmpA_C-like"/>
    <property type="match status" value="1"/>
</dbReference>
<feature type="region of interest" description="Disordered" evidence="8">
    <location>
        <begin position="94"/>
        <end position="141"/>
    </location>
</feature>
<evidence type="ECO:0000256" key="9">
    <source>
        <dbReference type="SAM" id="Phobius"/>
    </source>
</evidence>
<feature type="compositionally biased region" description="Polar residues" evidence="8">
    <location>
        <begin position="95"/>
        <end position="107"/>
    </location>
</feature>
<dbReference type="RefSeq" id="WP_086449820.1">
    <property type="nucleotide sequence ID" value="NZ_MSPP01000001.1"/>
</dbReference>
<comment type="similarity">
    <text evidence="2">Belongs to the MotB family.</text>
</comment>
<evidence type="ECO:0000256" key="5">
    <source>
        <dbReference type="ARBA" id="ARBA00022989"/>
    </source>
</evidence>
<dbReference type="Proteomes" id="UP000194664">
    <property type="component" value="Unassembled WGS sequence"/>
</dbReference>
<dbReference type="AlphaFoldDB" id="A0A251X0T6"/>
<dbReference type="OrthoDB" id="7170686at2"/>
<gene>
    <name evidence="11" type="ORF">BVC71_01245</name>
</gene>
<evidence type="ECO:0000256" key="2">
    <source>
        <dbReference type="ARBA" id="ARBA00008914"/>
    </source>
</evidence>
<dbReference type="InterPro" id="IPR025713">
    <property type="entry name" value="MotB-like_N_dom"/>
</dbReference>
<dbReference type="Pfam" id="PF00691">
    <property type="entry name" value="OmpA"/>
    <property type="match status" value="1"/>
</dbReference>
<dbReference type="PROSITE" id="PS51123">
    <property type="entry name" value="OMPA_2"/>
    <property type="match status" value="1"/>
</dbReference>
<keyword evidence="5 9" id="KW-1133">Transmembrane helix</keyword>
<dbReference type="PANTHER" id="PTHR30329">
    <property type="entry name" value="STATOR ELEMENT OF FLAGELLAR MOTOR COMPLEX"/>
    <property type="match status" value="1"/>
</dbReference>
<evidence type="ECO:0000313" key="12">
    <source>
        <dbReference type="Proteomes" id="UP000194664"/>
    </source>
</evidence>
<name>A0A251X0T6_9RHOB</name>
<sequence length="386" mass="41019">MAKKPAPPPPPPPPPEEEEQECPKCPPVGAPAWMATFADMATLLMAFFVLILSFAEFNQPRFKMIAGSLREAFGVQRLVPVMEAPEGQQIIEMNFSPSPQPSVTQEMTQQTTDRDREDTDITEPQEVSENDQPDPTPEQQEMMEDMQEALDEMGSDLTVEMEGDQVTIKFPEGTADEPIEEVAEKMAQAAQAMEQAGATGNDVQVTGLSDVMGDLAEAIGGQGDGPTSGDQAAANRRAEIAEAKMRVALQEQIDQGLVDVQREDDKVFITVGAGGAFSSGSADLTAQAREIMAGLALGAAGGDSQITVTGHTDNVPLSGGQFTDNWGLAAGRASSVVRELGGSGLIDPSRLLAVSKGESEPVADNNTAAGREENRRIEIEINYSGE</sequence>
<keyword evidence="4 9" id="KW-0812">Transmembrane</keyword>
<feature type="compositionally biased region" description="Acidic residues" evidence="8">
    <location>
        <begin position="120"/>
        <end position="132"/>
    </location>
</feature>
<feature type="domain" description="OmpA-like" evidence="10">
    <location>
        <begin position="264"/>
        <end position="385"/>
    </location>
</feature>
<dbReference type="SUPFAM" id="SSF103088">
    <property type="entry name" value="OmpA-like"/>
    <property type="match status" value="1"/>
</dbReference>
<evidence type="ECO:0000256" key="7">
    <source>
        <dbReference type="PROSITE-ProRule" id="PRU00473"/>
    </source>
</evidence>
<keyword evidence="6 7" id="KW-0472">Membrane</keyword>
<feature type="transmembrane region" description="Helical" evidence="9">
    <location>
        <begin position="33"/>
        <end position="55"/>
    </location>
</feature>
<dbReference type="InterPro" id="IPR050330">
    <property type="entry name" value="Bact_OuterMem_StrucFunc"/>
</dbReference>
<comment type="caution">
    <text evidence="11">The sequence shown here is derived from an EMBL/GenBank/DDBJ whole genome shotgun (WGS) entry which is preliminary data.</text>
</comment>
<dbReference type="InterPro" id="IPR006665">
    <property type="entry name" value="OmpA-like"/>
</dbReference>
<feature type="compositionally biased region" description="Pro residues" evidence="8">
    <location>
        <begin position="1"/>
        <end position="14"/>
    </location>
</feature>
<keyword evidence="12" id="KW-1185">Reference proteome</keyword>
<dbReference type="Pfam" id="PF13677">
    <property type="entry name" value="MotB_plug"/>
    <property type="match status" value="1"/>
</dbReference>
<accession>A0A251X0T6</accession>
<keyword evidence="3" id="KW-1003">Cell membrane</keyword>
<evidence type="ECO:0000256" key="8">
    <source>
        <dbReference type="SAM" id="MobiDB-lite"/>
    </source>
</evidence>
<reference evidence="11 12" key="1">
    <citation type="submission" date="2016-12" db="EMBL/GenBank/DDBJ databases">
        <title>The draft genome sequence of HSLHS2.</title>
        <authorList>
            <person name="Hu D."/>
            <person name="Wang L."/>
            <person name="Shao Z."/>
        </authorList>
    </citation>
    <scope>NUCLEOTIDE SEQUENCE [LARGE SCALE GENOMIC DNA]</scope>
    <source>
        <strain evidence="11">MCCC 1A06712</strain>
    </source>
</reference>
<organism evidence="11 12">
    <name type="scientific">Marivivens niveibacter</name>
    <dbReference type="NCBI Taxonomy" id="1930667"/>
    <lineage>
        <taxon>Bacteria</taxon>
        <taxon>Pseudomonadati</taxon>
        <taxon>Pseudomonadota</taxon>
        <taxon>Alphaproteobacteria</taxon>
        <taxon>Rhodobacterales</taxon>
        <taxon>Paracoccaceae</taxon>
        <taxon>Marivivens group</taxon>
        <taxon>Marivivens</taxon>
    </lineage>
</organism>
<proteinExistence type="inferred from homology"/>
<feature type="region of interest" description="Disordered" evidence="8">
    <location>
        <begin position="1"/>
        <end position="23"/>
    </location>
</feature>
<evidence type="ECO:0000256" key="4">
    <source>
        <dbReference type="ARBA" id="ARBA00022692"/>
    </source>
</evidence>
<protein>
    <recommendedName>
        <fullName evidence="10">OmpA-like domain-containing protein</fullName>
    </recommendedName>
</protein>
<evidence type="ECO:0000256" key="1">
    <source>
        <dbReference type="ARBA" id="ARBA00004162"/>
    </source>
</evidence>
<dbReference type="PANTHER" id="PTHR30329:SF21">
    <property type="entry name" value="LIPOPROTEIN YIAD-RELATED"/>
    <property type="match status" value="1"/>
</dbReference>
<comment type="subcellular location">
    <subcellularLocation>
        <location evidence="1">Cell membrane</location>
        <topology evidence="1">Single-pass membrane protein</topology>
    </subcellularLocation>
</comment>
<evidence type="ECO:0000256" key="6">
    <source>
        <dbReference type="ARBA" id="ARBA00023136"/>
    </source>
</evidence>
<evidence type="ECO:0000256" key="3">
    <source>
        <dbReference type="ARBA" id="ARBA00022475"/>
    </source>
</evidence>
<dbReference type="Gene3D" id="3.30.1330.60">
    <property type="entry name" value="OmpA-like domain"/>
    <property type="match status" value="1"/>
</dbReference>
<dbReference type="GO" id="GO:0005886">
    <property type="term" value="C:plasma membrane"/>
    <property type="evidence" value="ECO:0007669"/>
    <property type="project" value="UniProtKB-SubCell"/>
</dbReference>